<name>A0ABU6TGP7_9FABA</name>
<comment type="caution">
    <text evidence="3">The sequence shown here is derived from an EMBL/GenBank/DDBJ whole genome shotgun (WGS) entry which is preliminary data.</text>
</comment>
<feature type="domain" description="TIR" evidence="2">
    <location>
        <begin position="13"/>
        <end position="164"/>
    </location>
</feature>
<dbReference type="PANTHER" id="PTHR32009:SF110">
    <property type="entry name" value="DISEASE RESISTANCE PROTEIN (TIR-NBS-LRR CLASS)"/>
    <property type="match status" value="1"/>
</dbReference>
<evidence type="ECO:0000256" key="1">
    <source>
        <dbReference type="ARBA" id="ARBA00023027"/>
    </source>
</evidence>
<proteinExistence type="predicted"/>
<dbReference type="Pfam" id="PF01582">
    <property type="entry name" value="TIR"/>
    <property type="match status" value="1"/>
</dbReference>
<evidence type="ECO:0000313" key="4">
    <source>
        <dbReference type="Proteomes" id="UP001341840"/>
    </source>
</evidence>
<dbReference type="SUPFAM" id="SSF52200">
    <property type="entry name" value="Toll/Interleukin receptor TIR domain"/>
    <property type="match status" value="1"/>
</dbReference>
<keyword evidence="4" id="KW-1185">Reference proteome</keyword>
<dbReference type="Proteomes" id="UP001341840">
    <property type="component" value="Unassembled WGS sequence"/>
</dbReference>
<dbReference type="SMART" id="SM00255">
    <property type="entry name" value="TIR"/>
    <property type="match status" value="1"/>
</dbReference>
<keyword evidence="1" id="KW-0520">NAD</keyword>
<evidence type="ECO:0000259" key="2">
    <source>
        <dbReference type="PROSITE" id="PS50104"/>
    </source>
</evidence>
<evidence type="ECO:0000313" key="3">
    <source>
        <dbReference type="EMBL" id="MED6147931.1"/>
    </source>
</evidence>
<dbReference type="PANTHER" id="PTHR32009">
    <property type="entry name" value="TMV RESISTANCE PROTEIN N-LIKE"/>
    <property type="match status" value="1"/>
</dbReference>
<dbReference type="InterPro" id="IPR035897">
    <property type="entry name" value="Toll_tir_struct_dom_sf"/>
</dbReference>
<accession>A0ABU6TGP7</accession>
<protein>
    <recommendedName>
        <fullName evidence="2">TIR domain-containing protein</fullName>
    </recommendedName>
</protein>
<dbReference type="InterPro" id="IPR000157">
    <property type="entry name" value="TIR_dom"/>
</dbReference>
<dbReference type="EMBL" id="JASCZI010090938">
    <property type="protein sequence ID" value="MED6147931.1"/>
    <property type="molecule type" value="Genomic_DNA"/>
</dbReference>
<reference evidence="3 4" key="1">
    <citation type="journal article" date="2023" name="Plants (Basel)">
        <title>Bridging the Gap: Combining Genomics and Transcriptomics Approaches to Understand Stylosanthes scabra, an Orphan Legume from the Brazilian Caatinga.</title>
        <authorList>
            <person name="Ferreira-Neto J.R.C."/>
            <person name="da Silva M.D."/>
            <person name="Binneck E."/>
            <person name="de Melo N.F."/>
            <person name="da Silva R.H."/>
            <person name="de Melo A.L.T.M."/>
            <person name="Pandolfi V."/>
            <person name="Bustamante F.O."/>
            <person name="Brasileiro-Vidal A.C."/>
            <person name="Benko-Iseppon A.M."/>
        </authorList>
    </citation>
    <scope>NUCLEOTIDE SEQUENCE [LARGE SCALE GENOMIC DNA]</scope>
    <source>
        <tissue evidence="3">Leaves</tissue>
    </source>
</reference>
<organism evidence="3 4">
    <name type="scientific">Stylosanthes scabra</name>
    <dbReference type="NCBI Taxonomy" id="79078"/>
    <lineage>
        <taxon>Eukaryota</taxon>
        <taxon>Viridiplantae</taxon>
        <taxon>Streptophyta</taxon>
        <taxon>Embryophyta</taxon>
        <taxon>Tracheophyta</taxon>
        <taxon>Spermatophyta</taxon>
        <taxon>Magnoliopsida</taxon>
        <taxon>eudicotyledons</taxon>
        <taxon>Gunneridae</taxon>
        <taxon>Pentapetalae</taxon>
        <taxon>rosids</taxon>
        <taxon>fabids</taxon>
        <taxon>Fabales</taxon>
        <taxon>Fabaceae</taxon>
        <taxon>Papilionoideae</taxon>
        <taxon>50 kb inversion clade</taxon>
        <taxon>dalbergioids sensu lato</taxon>
        <taxon>Dalbergieae</taxon>
        <taxon>Pterocarpus clade</taxon>
        <taxon>Stylosanthes</taxon>
    </lineage>
</organism>
<sequence>MASSSSSFNVPQIKRDVFISFRGEVRPSILSHLKKRLKDEGIDYYVDDESLRAGDEISSTLLQAIEESSILLVIFSKDYASSRWCMEELAKIIECMEQYKRIVIPVFYNVDPSDVRHQKRTFEEAFDVHTEKYKENWAKVQNWRSALTKTADLSGIHYPSNLFR</sequence>
<gene>
    <name evidence="3" type="ORF">PIB30_048430</name>
</gene>
<dbReference type="Gene3D" id="3.40.50.10140">
    <property type="entry name" value="Toll/interleukin-1 receptor homology (TIR) domain"/>
    <property type="match status" value="1"/>
</dbReference>
<dbReference type="PROSITE" id="PS50104">
    <property type="entry name" value="TIR"/>
    <property type="match status" value="1"/>
</dbReference>